<sequence length="191" mass="22600">MKKKYADFNKLNRLLVASFEAEKLYYNAAQDAHTTHLKRFLNYMATERNRMSHDISNELHSRGIEPLKEDSDKGNIDRTWQEIKEALEKFDATVILNQCISRDINNIKRYDELLERRELPDGILSLLEKQKQKLQWYIKQSEQHKETHFVPEPQQAAEKKESSDEGSKKNNDNKREDDDDERGRVIPLRAI</sequence>
<evidence type="ECO:0000313" key="3">
    <source>
        <dbReference type="EMBL" id="RFN60015.1"/>
    </source>
</evidence>
<dbReference type="NCBIfam" id="TIGR02284">
    <property type="entry name" value="PA2169 family four-helix-bundle protein"/>
    <property type="match status" value="1"/>
</dbReference>
<dbReference type="Proteomes" id="UP000261082">
    <property type="component" value="Unassembled WGS sequence"/>
</dbReference>
<feature type="compositionally biased region" description="Basic and acidic residues" evidence="1">
    <location>
        <begin position="157"/>
        <end position="184"/>
    </location>
</feature>
<feature type="domain" description="DUF2383" evidence="2">
    <location>
        <begin position="9"/>
        <end position="115"/>
    </location>
</feature>
<protein>
    <submittedName>
        <fullName evidence="3">PA2169 family four-helix-bundle protein</fullName>
    </submittedName>
</protein>
<gene>
    <name evidence="3" type="ORF">DZ858_08200</name>
</gene>
<keyword evidence="4" id="KW-1185">Reference proteome</keyword>
<evidence type="ECO:0000313" key="4">
    <source>
        <dbReference type="Proteomes" id="UP000261082"/>
    </source>
</evidence>
<comment type="caution">
    <text evidence="3">The sequence shown here is derived from an EMBL/GenBank/DDBJ whole genome shotgun (WGS) entry which is preliminary data.</text>
</comment>
<dbReference type="Gene3D" id="1.20.1260.10">
    <property type="match status" value="1"/>
</dbReference>
<dbReference type="OrthoDB" id="1437841at2"/>
<proteinExistence type="predicted"/>
<dbReference type="EMBL" id="QVID01000001">
    <property type="protein sequence ID" value="RFN60015.1"/>
    <property type="molecule type" value="Genomic_DNA"/>
</dbReference>
<accession>A0A3E1QCZ0</accession>
<organism evidence="3 4">
    <name type="scientific">Marixanthomonas ophiurae</name>
    <dbReference type="NCBI Taxonomy" id="387659"/>
    <lineage>
        <taxon>Bacteria</taxon>
        <taxon>Pseudomonadati</taxon>
        <taxon>Bacteroidota</taxon>
        <taxon>Flavobacteriia</taxon>
        <taxon>Flavobacteriales</taxon>
        <taxon>Flavobacteriaceae</taxon>
        <taxon>Marixanthomonas</taxon>
    </lineage>
</organism>
<reference evidence="3 4" key="1">
    <citation type="journal article" date="2007" name="Int. J. Syst. Evol. Microbiol.">
        <title>Marixanthomonas ophiurae gen. nov., sp. nov., a marine bacterium of the family Flavobacteriaceae isolated from a deep-sea brittle star.</title>
        <authorList>
            <person name="Romanenko L.A."/>
            <person name="Uchino M."/>
            <person name="Frolova G.M."/>
            <person name="Mikhailov V.V."/>
        </authorList>
    </citation>
    <scope>NUCLEOTIDE SEQUENCE [LARGE SCALE GENOMIC DNA]</scope>
    <source>
        <strain evidence="3 4">KMM 3046</strain>
    </source>
</reference>
<dbReference type="Pfam" id="PF09537">
    <property type="entry name" value="DUF2383"/>
    <property type="match status" value="1"/>
</dbReference>
<dbReference type="RefSeq" id="WP_117159075.1">
    <property type="nucleotide sequence ID" value="NZ_QVID01000001.1"/>
</dbReference>
<feature type="region of interest" description="Disordered" evidence="1">
    <location>
        <begin position="142"/>
        <end position="191"/>
    </location>
</feature>
<name>A0A3E1QCZ0_9FLAO</name>
<evidence type="ECO:0000259" key="2">
    <source>
        <dbReference type="Pfam" id="PF09537"/>
    </source>
</evidence>
<dbReference type="AlphaFoldDB" id="A0A3E1QCZ0"/>
<dbReference type="InterPro" id="IPR012347">
    <property type="entry name" value="Ferritin-like"/>
</dbReference>
<dbReference type="InterPro" id="IPR011971">
    <property type="entry name" value="CHP02284"/>
</dbReference>
<dbReference type="InterPro" id="IPR019052">
    <property type="entry name" value="DUF2383"/>
</dbReference>
<evidence type="ECO:0000256" key="1">
    <source>
        <dbReference type="SAM" id="MobiDB-lite"/>
    </source>
</evidence>